<organism evidence="1 2">
    <name type="scientific">Agrobacterium larrymoorei</name>
    <dbReference type="NCBI Taxonomy" id="160699"/>
    <lineage>
        <taxon>Bacteria</taxon>
        <taxon>Pseudomonadati</taxon>
        <taxon>Pseudomonadota</taxon>
        <taxon>Alphaproteobacteria</taxon>
        <taxon>Hyphomicrobiales</taxon>
        <taxon>Rhizobiaceae</taxon>
        <taxon>Rhizobium/Agrobacterium group</taxon>
        <taxon>Agrobacterium</taxon>
    </lineage>
</organism>
<sequence length="440" mass="46800">MTVPYTSGTITLAKGSAEVTGIDTAWKAALIVGGIIFVNVPNVGAMSLPIATVDDNTKIMAAIPWQGANGTYSYALVRDGSFERQATENAIKLASLLNEMRSDAISELSGLQPAADKLPYFGAGGAGALADFNAAARTLLAGGQLPDGQLPTRLNSKLIQSANQFRKSGWAYGENIEGSPENASAAWFLYVNDMDEGGSWGKQTATSFFENRSFVRLLVNGTWQAWERDYSGQSALDGRYNRLSQIIADAQLPARLRADSSLISSNFNDAVENGFYKAGPAAANPPVSGTYWFVIVTRFDSTIHQEAWNDNFNIGYRRVRAANGAWGPWRLISDERGSNANGEYVRLADGTQICTRSVATGNPTLAAGEAISLGSFNYAASFVASPSRSLSYDGSWSHTLSVGSEGGGNVGVGGVAISNRDNAAHSYAGTVYITAVGRWY</sequence>
<evidence type="ECO:0000313" key="1">
    <source>
        <dbReference type="EMBL" id="MDQ1183591.1"/>
    </source>
</evidence>
<protein>
    <recommendedName>
        <fullName evidence="3">Phage tail protein</fullName>
    </recommendedName>
</protein>
<gene>
    <name evidence="1" type="ORF">QE408_000713</name>
</gene>
<proteinExistence type="predicted"/>
<reference evidence="1 2" key="1">
    <citation type="submission" date="2023-07" db="EMBL/GenBank/DDBJ databases">
        <title>Functional and genomic diversity of the sorghum phyllosphere microbiome.</title>
        <authorList>
            <person name="Shade A."/>
        </authorList>
    </citation>
    <scope>NUCLEOTIDE SEQUENCE [LARGE SCALE GENOMIC DNA]</scope>
    <source>
        <strain evidence="1 2">SORGH_AS_1126</strain>
    </source>
</reference>
<accession>A0ABU0UF84</accession>
<comment type="caution">
    <text evidence="1">The sequence shown here is derived from an EMBL/GenBank/DDBJ whole genome shotgun (WGS) entry which is preliminary data.</text>
</comment>
<dbReference type="Proteomes" id="UP001224781">
    <property type="component" value="Unassembled WGS sequence"/>
</dbReference>
<keyword evidence="2" id="KW-1185">Reference proteome</keyword>
<evidence type="ECO:0008006" key="3">
    <source>
        <dbReference type="Google" id="ProtNLM"/>
    </source>
</evidence>
<name>A0ABU0UF84_9HYPH</name>
<evidence type="ECO:0000313" key="2">
    <source>
        <dbReference type="Proteomes" id="UP001224781"/>
    </source>
</evidence>
<dbReference type="CDD" id="cd19958">
    <property type="entry name" value="pyocin_knob"/>
    <property type="match status" value="2"/>
</dbReference>
<dbReference type="EMBL" id="JAUTBL010000001">
    <property type="protein sequence ID" value="MDQ1183591.1"/>
    <property type="molecule type" value="Genomic_DNA"/>
</dbReference>
<dbReference type="RefSeq" id="WP_306928588.1">
    <property type="nucleotide sequence ID" value="NZ_JAUTBL010000001.1"/>
</dbReference>